<reference evidence="4 5" key="1">
    <citation type="submission" date="2017-07" db="EMBL/GenBank/DDBJ databases">
        <authorList>
            <person name="Talla V."/>
            <person name="Backstrom N."/>
        </authorList>
    </citation>
    <scope>NUCLEOTIDE SEQUENCE [LARGE SCALE GENOMIC DNA]</scope>
</reference>
<keyword evidence="3" id="KW-0472">Membrane</keyword>
<dbReference type="AlphaFoldDB" id="A0A5E4PWQ0"/>
<dbReference type="Proteomes" id="UP000324832">
    <property type="component" value="Unassembled WGS sequence"/>
</dbReference>
<sequence>MIDENRNIVCYRVHNNSQNFHKPHYADAFFSPPPYEFASVGVNKTNNNIRYKQKYVQNINCMCDDWLDQHKEAKQWTPIKKLHGNKDTTVVLYNDQNKTMVNHKDNDVIHDLNKTKRLSPNLKTDDDPVLHPKRFFFDNRERINNRNLRNEIKPQNYKNNAEKGKLKNYEYEQQPQIDRNKKKWFSLNPKPHGAVDINRKQKDFKRSQRKNDKNNNLQKIETAPKKYFKNAENSKPIKSEIKPQNYLFKRNWFTLNPKPHHTYGVYSMQKDIENPPRKNDINHKNKSNLPIMKTELKNYDKSTEKSKSKNTKLKPQYDQSTKKWFSLNRKPHGAYEVNPKQKDFENKKIHKDLKKDKSLKLQLEQQIQPQNEIRNRTMSPKTRNKNDEQKIKSGEGDQLHKVNLNKKQIPESKKEGIRLFSIFHRKPKKQPIKPLFSIKVNSENFQVLNSAEIEKNVRAFGKVEKPNKCICPSRLERLEKFGIGDTCEAGVCEKAHHDKYRKFDCKCKKKQILECSDTTCDDNFLKREIKSMKQNKTTKDKTSPLFEVILDNKNMNILNANEIEGVLRSASKPKICPTGICSKPMKDKNIMLNCRCIGKKMVPGLYECNEKTCGPKRSRFQMFCSRIFSRTEYYGRKLKSMPSHKRHIRNQTYEIRPLTVRRRSFISSYGKAKRHQTVHSDNNVLAGQNRTRSKYLERQTPYILEDSPLRRSKRYDEYNKNGIQCLCDPSYCECHPEKEDVEKHPIAKSKKAKTRKKKRVKKISKGILESQEDYEKRLSKVNKEERKQTLREEKEQMKRKRELAKQRGLYTSNFLSNLINGVINITLNSIRVILISTCFVIRHPIRSYIYVKHRLRDPVGTCKAIRRWFGNTWKEKDTKLSQTLMESEALNVIADHLEDSQVFQFFANKGGTQNEKMYYEKKTALRKKRMRKRHDIAVYGCRHMLLTTLRKHPCIWVYHICPDCYPQCLSLMTFLNNFCQILMFLLAVLCWTPCIVMCEIVRAIFCCVGCTN</sequence>
<feature type="transmembrane region" description="Helical" evidence="3">
    <location>
        <begin position="981"/>
        <end position="1005"/>
    </location>
</feature>
<dbReference type="EMBL" id="FZQP02000515">
    <property type="protein sequence ID" value="VVC89359.1"/>
    <property type="molecule type" value="Genomic_DNA"/>
</dbReference>
<feature type="compositionally biased region" description="Basic and acidic residues" evidence="2">
    <location>
        <begin position="294"/>
        <end position="307"/>
    </location>
</feature>
<feature type="region of interest" description="Disordered" evidence="2">
    <location>
        <begin position="272"/>
        <end position="319"/>
    </location>
</feature>
<feature type="compositionally biased region" description="Basic and acidic residues" evidence="2">
    <location>
        <begin position="272"/>
        <end position="283"/>
    </location>
</feature>
<keyword evidence="3" id="KW-0812">Transmembrane</keyword>
<evidence type="ECO:0000256" key="2">
    <source>
        <dbReference type="SAM" id="MobiDB-lite"/>
    </source>
</evidence>
<keyword evidence="3" id="KW-1133">Transmembrane helix</keyword>
<protein>
    <submittedName>
        <fullName evidence="4">Uncharacterized protein</fullName>
    </submittedName>
</protein>
<feature type="compositionally biased region" description="Polar residues" evidence="2">
    <location>
        <begin position="364"/>
        <end position="381"/>
    </location>
</feature>
<feature type="coiled-coil region" evidence="1">
    <location>
        <begin position="780"/>
        <end position="807"/>
    </location>
</feature>
<keyword evidence="1" id="KW-0175">Coiled coil</keyword>
<feature type="compositionally biased region" description="Basic and acidic residues" evidence="2">
    <location>
        <begin position="384"/>
        <end position="400"/>
    </location>
</feature>
<evidence type="ECO:0000256" key="3">
    <source>
        <dbReference type="SAM" id="Phobius"/>
    </source>
</evidence>
<proteinExistence type="predicted"/>
<organism evidence="4 5">
    <name type="scientific">Leptidea sinapis</name>
    <dbReference type="NCBI Taxonomy" id="189913"/>
    <lineage>
        <taxon>Eukaryota</taxon>
        <taxon>Metazoa</taxon>
        <taxon>Ecdysozoa</taxon>
        <taxon>Arthropoda</taxon>
        <taxon>Hexapoda</taxon>
        <taxon>Insecta</taxon>
        <taxon>Pterygota</taxon>
        <taxon>Neoptera</taxon>
        <taxon>Endopterygota</taxon>
        <taxon>Lepidoptera</taxon>
        <taxon>Glossata</taxon>
        <taxon>Ditrysia</taxon>
        <taxon>Papilionoidea</taxon>
        <taxon>Pieridae</taxon>
        <taxon>Dismorphiinae</taxon>
        <taxon>Leptidea</taxon>
    </lineage>
</organism>
<evidence type="ECO:0000313" key="4">
    <source>
        <dbReference type="EMBL" id="VVC89359.1"/>
    </source>
</evidence>
<gene>
    <name evidence="4" type="ORF">LSINAPIS_LOCUS2498</name>
</gene>
<keyword evidence="5" id="KW-1185">Reference proteome</keyword>
<feature type="region of interest" description="Disordered" evidence="2">
    <location>
        <begin position="364"/>
        <end position="404"/>
    </location>
</feature>
<evidence type="ECO:0000313" key="5">
    <source>
        <dbReference type="Proteomes" id="UP000324832"/>
    </source>
</evidence>
<accession>A0A5E4PWQ0</accession>
<name>A0A5E4PWQ0_9NEOP</name>
<evidence type="ECO:0000256" key="1">
    <source>
        <dbReference type="SAM" id="Coils"/>
    </source>
</evidence>